<dbReference type="SUPFAM" id="SSF63829">
    <property type="entry name" value="Calcium-dependent phosphotriesterase"/>
    <property type="match status" value="1"/>
</dbReference>
<name>A0A7W8H7G2_9FIRM</name>
<accession>A0A7W8H7G2</accession>
<dbReference type="Proteomes" id="UP000543642">
    <property type="component" value="Unassembled WGS sequence"/>
</dbReference>
<evidence type="ECO:0000313" key="2">
    <source>
        <dbReference type="Proteomes" id="UP000543642"/>
    </source>
</evidence>
<dbReference type="EMBL" id="JACHFW010000001">
    <property type="protein sequence ID" value="MBB5263296.1"/>
    <property type="molecule type" value="Genomic_DNA"/>
</dbReference>
<comment type="caution">
    <text evidence="1">The sequence shown here is derived from an EMBL/GenBank/DDBJ whole genome shotgun (WGS) entry which is preliminary data.</text>
</comment>
<proteinExistence type="predicted"/>
<keyword evidence="2" id="KW-1185">Reference proteome</keyword>
<gene>
    <name evidence="1" type="ORF">HNP82_000390</name>
</gene>
<reference evidence="1 2" key="1">
    <citation type="submission" date="2020-08" db="EMBL/GenBank/DDBJ databases">
        <title>Genomic Encyclopedia of Type Strains, Phase IV (KMG-IV): sequencing the most valuable type-strain genomes for metagenomic binning, comparative biology and taxonomic classification.</title>
        <authorList>
            <person name="Goeker M."/>
        </authorList>
    </citation>
    <scope>NUCLEOTIDE SEQUENCE [LARGE SCALE GENOMIC DNA]</scope>
    <source>
        <strain evidence="1 2">DSM 106146</strain>
    </source>
</reference>
<dbReference type="AlphaFoldDB" id="A0A7W8H7G2"/>
<sequence>MTARDGLLYAYNPAEDLWEPLCQKENCPHSSITEDPASACQGAVDPGCAVGYDKDMIYTAACEGNTLRIKEKEPYTEDYRVIKKISDFTWRAYNGASFNAVFDNGYIYYTYFRPGGIDILPAIELRRCLLEADSAGEEVLYSSSFQGKTPSVVDVHFYPGHMAILYHLSEPGASRFYYGIYTFSDEKWREYPVPTSALPAYCPGKIIYINPENEMEVYDLKGNAVCASFVPEEFHPDSIVISDGSFIYICHSEDALEGNGGDKILEDLYEADIYDMNGKYMGRFPAPDTVAFGFILSGKDGAAGLVNGH</sequence>
<organism evidence="1 2">
    <name type="scientific">Catenibacillus scindens</name>
    <dbReference type="NCBI Taxonomy" id="673271"/>
    <lineage>
        <taxon>Bacteria</taxon>
        <taxon>Bacillati</taxon>
        <taxon>Bacillota</taxon>
        <taxon>Clostridia</taxon>
        <taxon>Lachnospirales</taxon>
        <taxon>Lachnospiraceae</taxon>
        <taxon>Catenibacillus</taxon>
    </lineage>
</organism>
<protein>
    <submittedName>
        <fullName evidence="1">Uncharacterized protein</fullName>
    </submittedName>
</protein>
<evidence type="ECO:0000313" key="1">
    <source>
        <dbReference type="EMBL" id="MBB5263296.1"/>
    </source>
</evidence>
<dbReference type="RefSeq" id="WP_183770882.1">
    <property type="nucleotide sequence ID" value="NZ_JACHFW010000001.1"/>
</dbReference>